<evidence type="ECO:0000313" key="3">
    <source>
        <dbReference type="Proteomes" id="UP000004374"/>
    </source>
</evidence>
<dbReference type="OrthoDB" id="6227426at2"/>
<gene>
    <name evidence="2" type="ORF">RNAN_0818</name>
</gene>
<proteinExistence type="predicted"/>
<reference evidence="2 3" key="1">
    <citation type="journal article" date="2012" name="J. Bacteriol.">
        <title>Genome Sequence of the Protease-Producing Bacterium Rheinheimera nanhaiensis E407-8T, Isolated from Deep-Sea Sediment of the South China Sea.</title>
        <authorList>
            <person name="Zhang X.-Y."/>
            <person name="Zhang Y.-J."/>
            <person name="Qin Q.-L."/>
            <person name="Xie B.-B."/>
            <person name="Chen X.-L."/>
            <person name="Zhou B.-C."/>
            <person name="Zhang Y.-Z."/>
        </authorList>
    </citation>
    <scope>NUCLEOTIDE SEQUENCE [LARGE SCALE GENOMIC DNA]</scope>
    <source>
        <strain evidence="2 3">E407-8</strain>
    </source>
</reference>
<dbReference type="AlphaFoldDB" id="I1DUX0"/>
<name>I1DUX0_9GAMM</name>
<dbReference type="EMBL" id="BAFK01000003">
    <property type="protein sequence ID" value="GAB57848.1"/>
    <property type="molecule type" value="Genomic_DNA"/>
</dbReference>
<feature type="transmembrane region" description="Helical" evidence="1">
    <location>
        <begin position="66"/>
        <end position="88"/>
    </location>
</feature>
<dbReference type="Proteomes" id="UP000004374">
    <property type="component" value="Unassembled WGS sequence"/>
</dbReference>
<keyword evidence="1" id="KW-1133">Transmembrane helix</keyword>
<dbReference type="RefSeq" id="WP_008218990.1">
    <property type="nucleotide sequence ID" value="NZ_BAFK01000003.1"/>
</dbReference>
<evidence type="ECO:0000256" key="1">
    <source>
        <dbReference type="SAM" id="Phobius"/>
    </source>
</evidence>
<protein>
    <submittedName>
        <fullName evidence="2">Uncharacterized protein</fullName>
    </submittedName>
</protein>
<keyword evidence="1" id="KW-0812">Transmembrane</keyword>
<keyword evidence="1" id="KW-0472">Membrane</keyword>
<accession>I1DUX0</accession>
<comment type="caution">
    <text evidence="2">The sequence shown here is derived from an EMBL/GenBank/DDBJ whole genome shotgun (WGS) entry which is preliminary data.</text>
</comment>
<organism evidence="2 3">
    <name type="scientific">Rheinheimera nanhaiensis E407-8</name>
    <dbReference type="NCBI Taxonomy" id="562729"/>
    <lineage>
        <taxon>Bacteria</taxon>
        <taxon>Pseudomonadati</taxon>
        <taxon>Pseudomonadota</taxon>
        <taxon>Gammaproteobacteria</taxon>
        <taxon>Chromatiales</taxon>
        <taxon>Chromatiaceae</taxon>
        <taxon>Rheinheimera</taxon>
    </lineage>
</organism>
<evidence type="ECO:0000313" key="2">
    <source>
        <dbReference type="EMBL" id="GAB57848.1"/>
    </source>
</evidence>
<sequence length="134" mass="15446">MLPSKLYEALPYVYVATGIGIMLSSPLLFATAAGSLLALAGAVVWVLRSENRRSDIRNARQKYGGVLPYWCYELLPFSYSMLALLLFIHSDNLYLYPFAMILLVLGVQLWMLRRSYRKHQRPVMALNRPLRQRH</sequence>
<feature type="transmembrane region" description="Helical" evidence="1">
    <location>
        <begin position="94"/>
        <end position="112"/>
    </location>
</feature>
<keyword evidence="3" id="KW-1185">Reference proteome</keyword>
<feature type="transmembrane region" description="Helical" evidence="1">
    <location>
        <begin position="12"/>
        <end position="45"/>
    </location>
</feature>